<dbReference type="EMBL" id="CP045798">
    <property type="protein sequence ID" value="QNB47551.1"/>
    <property type="molecule type" value="Genomic_DNA"/>
</dbReference>
<feature type="transmembrane region" description="Helical" evidence="1">
    <location>
        <begin position="12"/>
        <end position="32"/>
    </location>
</feature>
<evidence type="ECO:0000256" key="1">
    <source>
        <dbReference type="SAM" id="Phobius"/>
    </source>
</evidence>
<name>A0A7G6E647_THEFR</name>
<proteinExistence type="predicted"/>
<sequence length="209" mass="22196">MEEGGDRKVKRIALVLVVLIVVSALLSGCSLLDKVASLKQGFNKAEKKQDPNPAGPTVVIEAPKNATPTVTGDSKKITLYFADASGQKLVAEERVIPKATGIARLCMEELVKGPTQADLKATLPASTKVLDINVRPDGLAIVDFSGSLIKDLPASATAEKLAVYSIVNTLTQFPTVQKVELRVDGKKVDTLLGYVKVSTALSRNTSLIK</sequence>
<dbReference type="AlphaFoldDB" id="A0A7G6E647"/>
<dbReference type="SMART" id="SM00909">
    <property type="entry name" value="Germane"/>
    <property type="match status" value="1"/>
</dbReference>
<dbReference type="KEGG" id="tfr:BR63_15450"/>
<evidence type="ECO:0000313" key="3">
    <source>
        <dbReference type="EMBL" id="QNB47551.1"/>
    </source>
</evidence>
<feature type="domain" description="GerMN" evidence="2">
    <location>
        <begin position="103"/>
        <end position="192"/>
    </location>
</feature>
<gene>
    <name evidence="3" type="ORF">BR63_15450</name>
</gene>
<reference evidence="3 4" key="1">
    <citation type="journal article" date="2019" name="Front. Microbiol.">
        <title>Thermoanaerosceptrum fracticalcis gen. nov. sp. nov., a Novel Fumarate-Fermenting Microorganism From a Deep Fractured Carbonate Aquifer of the US Great Basin.</title>
        <authorList>
            <person name="Hamilton-Brehm S.D."/>
            <person name="Stewart L.E."/>
            <person name="Zavarin M."/>
            <person name="Caldwell M."/>
            <person name="Lawson P.A."/>
            <person name="Onstott T.C."/>
            <person name="Grzymski J."/>
            <person name="Neveux I."/>
            <person name="Lollar B.S."/>
            <person name="Russell C.E."/>
            <person name="Moser D.P."/>
        </authorList>
    </citation>
    <scope>NUCLEOTIDE SEQUENCE [LARGE SCALE GENOMIC DNA]</scope>
    <source>
        <strain evidence="3 4">DRI-13</strain>
    </source>
</reference>
<dbReference type="InterPro" id="IPR019606">
    <property type="entry name" value="GerMN"/>
</dbReference>
<evidence type="ECO:0000259" key="2">
    <source>
        <dbReference type="SMART" id="SM00909"/>
    </source>
</evidence>
<dbReference type="Pfam" id="PF10646">
    <property type="entry name" value="Germane"/>
    <property type="match status" value="1"/>
</dbReference>
<dbReference type="PROSITE" id="PS51257">
    <property type="entry name" value="PROKAR_LIPOPROTEIN"/>
    <property type="match status" value="1"/>
</dbReference>
<keyword evidence="1" id="KW-1133">Transmembrane helix</keyword>
<keyword evidence="1" id="KW-0812">Transmembrane</keyword>
<accession>A0A7G6E647</accession>
<keyword evidence="1" id="KW-0472">Membrane</keyword>
<protein>
    <recommendedName>
        <fullName evidence="2">GerMN domain-containing protein</fullName>
    </recommendedName>
</protein>
<evidence type="ECO:0000313" key="4">
    <source>
        <dbReference type="Proteomes" id="UP000515847"/>
    </source>
</evidence>
<dbReference type="Proteomes" id="UP000515847">
    <property type="component" value="Chromosome"/>
</dbReference>
<keyword evidence="4" id="KW-1185">Reference proteome</keyword>
<organism evidence="3 4">
    <name type="scientific">Thermanaerosceptrum fracticalcis</name>
    <dbReference type="NCBI Taxonomy" id="1712410"/>
    <lineage>
        <taxon>Bacteria</taxon>
        <taxon>Bacillati</taxon>
        <taxon>Bacillota</taxon>
        <taxon>Clostridia</taxon>
        <taxon>Eubacteriales</taxon>
        <taxon>Peptococcaceae</taxon>
        <taxon>Thermanaerosceptrum</taxon>
    </lineage>
</organism>